<evidence type="ECO:0000256" key="8">
    <source>
        <dbReference type="ARBA" id="ARBA00022691"/>
    </source>
</evidence>
<keyword evidence="4" id="KW-0963">Cytoplasm</keyword>
<dbReference type="PRINTS" id="PR02008">
    <property type="entry name" value="RCMTFAMILY"/>
</dbReference>
<dbReference type="Proteomes" id="UP000628463">
    <property type="component" value="Unassembled WGS sequence"/>
</dbReference>
<dbReference type="PROSITE" id="PS51686">
    <property type="entry name" value="SAM_MT_RSMB_NOP"/>
    <property type="match status" value="1"/>
</dbReference>
<dbReference type="GO" id="GO:0008168">
    <property type="term" value="F:methyltransferase activity"/>
    <property type="evidence" value="ECO:0007669"/>
    <property type="project" value="UniProtKB-KW"/>
</dbReference>
<keyword evidence="9 13" id="KW-0694">RNA-binding</keyword>
<feature type="binding site" evidence="13">
    <location>
        <position position="320"/>
    </location>
    <ligand>
        <name>S-adenosyl-L-methionine</name>
        <dbReference type="ChEBI" id="CHEBI:59789"/>
    </ligand>
</feature>
<dbReference type="InterPro" id="IPR004573">
    <property type="entry name" value="rRNA_ssu_MeTfrase_B"/>
</dbReference>
<evidence type="ECO:0000256" key="3">
    <source>
        <dbReference type="ARBA" id="ARBA00012140"/>
    </source>
</evidence>
<evidence type="ECO:0000256" key="5">
    <source>
        <dbReference type="ARBA" id="ARBA00022552"/>
    </source>
</evidence>
<dbReference type="InterPro" id="IPR001678">
    <property type="entry name" value="MeTrfase_RsmB-F_NOP2_dom"/>
</dbReference>
<dbReference type="NCBIfam" id="TIGR00563">
    <property type="entry name" value="rsmB"/>
    <property type="match status" value="1"/>
</dbReference>
<comment type="subcellular location">
    <subcellularLocation>
        <location evidence="2">Cytoplasm</location>
    </subcellularLocation>
</comment>
<dbReference type="PANTHER" id="PTHR22807">
    <property type="entry name" value="NOP2 YEAST -RELATED NOL1/NOP2/FMU SUN DOMAIN-CONTAINING"/>
    <property type="match status" value="1"/>
</dbReference>
<organism evidence="15 16">
    <name type="scientific">Lachnospira hominis</name>
    <name type="common">ex Liu et al. 2021</name>
    <dbReference type="NCBI Taxonomy" id="2763051"/>
    <lineage>
        <taxon>Bacteria</taxon>
        <taxon>Bacillati</taxon>
        <taxon>Bacillota</taxon>
        <taxon>Clostridia</taxon>
        <taxon>Lachnospirales</taxon>
        <taxon>Lachnospiraceae</taxon>
        <taxon>Lachnospira</taxon>
    </lineage>
</organism>
<comment type="similarity">
    <text evidence="13">Belongs to the class I-like SAM-binding methyltransferase superfamily. RsmB/NOP family.</text>
</comment>
<feature type="binding site" evidence="13">
    <location>
        <begin position="270"/>
        <end position="276"/>
    </location>
    <ligand>
        <name>S-adenosyl-L-methionine</name>
        <dbReference type="ChEBI" id="CHEBI:59789"/>
    </ligand>
</feature>
<evidence type="ECO:0000256" key="6">
    <source>
        <dbReference type="ARBA" id="ARBA00022603"/>
    </source>
</evidence>
<feature type="active site" description="Nucleophile" evidence="13">
    <location>
        <position position="391"/>
    </location>
</feature>
<dbReference type="InterPro" id="IPR029063">
    <property type="entry name" value="SAM-dependent_MTases_sf"/>
</dbReference>
<dbReference type="NCBIfam" id="NF011494">
    <property type="entry name" value="PRK14902.1"/>
    <property type="match status" value="1"/>
</dbReference>
<evidence type="ECO:0000256" key="12">
    <source>
        <dbReference type="ARBA" id="ARBA00047283"/>
    </source>
</evidence>
<comment type="catalytic activity">
    <reaction evidence="12">
        <text>cytidine(967) in 16S rRNA + S-adenosyl-L-methionine = 5-methylcytidine(967) in 16S rRNA + S-adenosyl-L-homocysteine + H(+)</text>
        <dbReference type="Rhea" id="RHEA:42748"/>
        <dbReference type="Rhea" id="RHEA-COMP:10219"/>
        <dbReference type="Rhea" id="RHEA-COMP:10220"/>
        <dbReference type="ChEBI" id="CHEBI:15378"/>
        <dbReference type="ChEBI" id="CHEBI:57856"/>
        <dbReference type="ChEBI" id="CHEBI:59789"/>
        <dbReference type="ChEBI" id="CHEBI:74483"/>
        <dbReference type="ChEBI" id="CHEBI:82748"/>
        <dbReference type="EC" id="2.1.1.176"/>
    </reaction>
</comment>
<name>A0ABR7G102_9FIRM</name>
<accession>A0ABR7G102</accession>
<dbReference type="Gene3D" id="3.30.70.1170">
    <property type="entry name" value="Sun protein, domain 3"/>
    <property type="match status" value="1"/>
</dbReference>
<dbReference type="GO" id="GO:0032259">
    <property type="term" value="P:methylation"/>
    <property type="evidence" value="ECO:0007669"/>
    <property type="project" value="UniProtKB-KW"/>
</dbReference>
<keyword evidence="7 13" id="KW-0808">Transferase</keyword>
<reference evidence="15 16" key="1">
    <citation type="submission" date="2020-08" db="EMBL/GenBank/DDBJ databases">
        <title>Genome public.</title>
        <authorList>
            <person name="Liu C."/>
            <person name="Sun Q."/>
        </authorList>
    </citation>
    <scope>NUCLEOTIDE SEQUENCE [LARGE SCALE GENOMIC DNA]</scope>
    <source>
        <strain evidence="15 16">NSJ-43</strain>
    </source>
</reference>
<evidence type="ECO:0000256" key="1">
    <source>
        <dbReference type="ARBA" id="ARBA00002724"/>
    </source>
</evidence>
<evidence type="ECO:0000256" key="13">
    <source>
        <dbReference type="PROSITE-ProRule" id="PRU01023"/>
    </source>
</evidence>
<dbReference type="CDD" id="cd02440">
    <property type="entry name" value="AdoMet_MTases"/>
    <property type="match status" value="1"/>
</dbReference>
<keyword evidence="6 13" id="KW-0489">Methyltransferase</keyword>
<gene>
    <name evidence="15" type="primary">rsmB</name>
    <name evidence="15" type="ORF">H8S01_09095</name>
</gene>
<dbReference type="SUPFAM" id="SSF53335">
    <property type="entry name" value="S-adenosyl-L-methionine-dependent methyltransferases"/>
    <property type="match status" value="1"/>
</dbReference>
<evidence type="ECO:0000259" key="14">
    <source>
        <dbReference type="PROSITE" id="PS51686"/>
    </source>
</evidence>
<feature type="binding site" evidence="13">
    <location>
        <position position="293"/>
    </location>
    <ligand>
        <name>S-adenosyl-L-methionine</name>
        <dbReference type="ChEBI" id="CHEBI:59789"/>
    </ligand>
</feature>
<proteinExistence type="inferred from homology"/>
<dbReference type="EC" id="2.1.1.176" evidence="3"/>
<comment type="caution">
    <text evidence="15">The sequence shown here is derived from an EMBL/GenBank/DDBJ whole genome shotgun (WGS) entry which is preliminary data.</text>
</comment>
<protein>
    <recommendedName>
        <fullName evidence="3">16S rRNA (cytosine(967)-C(5))-methyltransferase</fullName>
        <ecNumber evidence="3">2.1.1.176</ecNumber>
    </recommendedName>
    <alternativeName>
        <fullName evidence="10">16S rRNA m5C967 methyltransferase</fullName>
    </alternativeName>
    <alternativeName>
        <fullName evidence="11">rRNA (cytosine-C(5)-)-methyltransferase RsmB</fullName>
    </alternativeName>
</protein>
<keyword evidence="8 13" id="KW-0949">S-adenosyl-L-methionine</keyword>
<dbReference type="SUPFAM" id="SSF48013">
    <property type="entry name" value="NusB-like"/>
    <property type="match status" value="1"/>
</dbReference>
<comment type="function">
    <text evidence="1">Specifically methylates the cytosine at position 967 (m5C967) of 16S rRNA.</text>
</comment>
<feature type="domain" description="SAM-dependent MTase RsmB/NOP-type" evidence="14">
    <location>
        <begin position="177"/>
        <end position="439"/>
    </location>
</feature>
<dbReference type="Gene3D" id="3.40.50.150">
    <property type="entry name" value="Vaccinia Virus protein VP39"/>
    <property type="match status" value="1"/>
</dbReference>
<dbReference type="PANTHER" id="PTHR22807:SF53">
    <property type="entry name" value="RIBOSOMAL RNA SMALL SUBUNIT METHYLTRANSFERASE B-RELATED"/>
    <property type="match status" value="1"/>
</dbReference>
<feature type="binding site" evidence="13">
    <location>
        <position position="338"/>
    </location>
    <ligand>
        <name>S-adenosyl-L-methionine</name>
        <dbReference type="ChEBI" id="CHEBI:59789"/>
    </ligand>
</feature>
<dbReference type="InterPro" id="IPR049560">
    <property type="entry name" value="MeTrfase_RsmB-F_NOP2_cat"/>
</dbReference>
<dbReference type="InterPro" id="IPR006027">
    <property type="entry name" value="NusB_RsmB_TIM44"/>
</dbReference>
<evidence type="ECO:0000256" key="4">
    <source>
        <dbReference type="ARBA" id="ARBA00022490"/>
    </source>
</evidence>
<keyword evidence="5" id="KW-0698">rRNA processing</keyword>
<dbReference type="Pfam" id="PF01189">
    <property type="entry name" value="Methyltr_RsmB-F"/>
    <property type="match status" value="1"/>
</dbReference>
<evidence type="ECO:0000256" key="2">
    <source>
        <dbReference type="ARBA" id="ARBA00004496"/>
    </source>
</evidence>
<dbReference type="InterPro" id="IPR035926">
    <property type="entry name" value="NusB-like_sf"/>
</dbReference>
<evidence type="ECO:0000256" key="7">
    <source>
        <dbReference type="ARBA" id="ARBA00022679"/>
    </source>
</evidence>
<keyword evidence="16" id="KW-1185">Reference proteome</keyword>
<evidence type="ECO:0000313" key="15">
    <source>
        <dbReference type="EMBL" id="MBC5681114.1"/>
    </source>
</evidence>
<dbReference type="InterPro" id="IPR023267">
    <property type="entry name" value="RCMT"/>
</dbReference>
<dbReference type="RefSeq" id="WP_021866137.1">
    <property type="nucleotide sequence ID" value="NZ_JACOPD010000006.1"/>
</dbReference>
<evidence type="ECO:0000313" key="16">
    <source>
        <dbReference type="Proteomes" id="UP000628463"/>
    </source>
</evidence>
<evidence type="ECO:0000256" key="11">
    <source>
        <dbReference type="ARBA" id="ARBA00031088"/>
    </source>
</evidence>
<dbReference type="Pfam" id="PF01029">
    <property type="entry name" value="NusB"/>
    <property type="match status" value="1"/>
</dbReference>
<dbReference type="Gene3D" id="1.10.940.10">
    <property type="entry name" value="NusB-like"/>
    <property type="match status" value="1"/>
</dbReference>
<sequence length="439" mass="49546">MTDKMQVNLRQVAMEILYEVQKNNGLLHVVLSDALKKYQYLDKNERSFISRLVQGTEERKIELDYIIDSFSKTPVKKQKDVIRIILEMSVYQLKYMDSVPASAVCNEAVKLAVKKNFGTLRGFVNGVLRNIARNIDNIEYPDKSTNTDKYLSVKYSVPEELAGYFLKKFGDNETEEMFEAFNKDKSTYIRCNTKKTDIAGLTAALEAEGVTVTNEGIDKRIDYALKISGYDYLGGLKSFRDGLFFVQDISSMLASQGGFIKRDAYVIDVCAAPGGKSINAALMADIGHVSSRDISGRKVSLIKENAERLGIDNITYKVWDAVKKDEESVEKADVLICDLPCSGLGIIGRKPDIKYNVTYEKIKELALLQRKILSTVWEYVKKDGILIYSTCTVTPEENAENTEWLVNNYPFELIGKPEQIMPQDGTGDGFYIARLKRTE</sequence>
<evidence type="ECO:0000256" key="10">
    <source>
        <dbReference type="ARBA" id="ARBA00030399"/>
    </source>
</evidence>
<evidence type="ECO:0000256" key="9">
    <source>
        <dbReference type="ARBA" id="ARBA00022884"/>
    </source>
</evidence>
<dbReference type="EMBL" id="JACOPD010000006">
    <property type="protein sequence ID" value="MBC5681114.1"/>
    <property type="molecule type" value="Genomic_DNA"/>
</dbReference>